<dbReference type="AlphaFoldDB" id="A0A9P0CKR8"/>
<sequence length="332" mass="38545">MMMMIAANIPWIKLNNKHFRSFLLKYCVGHDIPEESLLRKTFLDKVFENQVVQIRQELLEGFFWVSMNVTIDFLGRKIVHLLVTNLKPNKPSSCYLIASKVTSEIANGTTIFNFFDETLRWLWLNKAEQNFKNIIMFTSDAVSYMLNAGRKIKAKCPQTLHVTCIVHGIHRIAEEVRNQFKDVDNFVDNVKKIFLKAPSRVKTFKEMFPDLPLPPKPIITRWGTWIKAVCYFQHHYNEVRTVLELFDPRSSAAIRNCRELMDKPELIADLNFVANNFGMIPEIIQMLESSKVSVQFALEKLNELKTKIDAVPRDVGIRLQEKMAAVLQKILI</sequence>
<protein>
    <recommendedName>
        <fullName evidence="1">DUF659 domain-containing protein</fullName>
    </recommendedName>
</protein>
<dbReference type="Proteomes" id="UP001153636">
    <property type="component" value="Chromosome 15"/>
</dbReference>
<dbReference type="InterPro" id="IPR007021">
    <property type="entry name" value="DUF659"/>
</dbReference>
<keyword evidence="3" id="KW-1185">Reference proteome</keyword>
<dbReference type="SUPFAM" id="SSF53098">
    <property type="entry name" value="Ribonuclease H-like"/>
    <property type="match status" value="1"/>
</dbReference>
<feature type="domain" description="DUF659" evidence="1">
    <location>
        <begin position="33"/>
        <end position="193"/>
    </location>
</feature>
<dbReference type="EMBL" id="OV651827">
    <property type="protein sequence ID" value="CAH1103994.1"/>
    <property type="molecule type" value="Genomic_DNA"/>
</dbReference>
<proteinExistence type="predicted"/>
<evidence type="ECO:0000313" key="3">
    <source>
        <dbReference type="Proteomes" id="UP001153636"/>
    </source>
</evidence>
<name>A0A9P0CKR8_9CUCU</name>
<dbReference type="Pfam" id="PF04937">
    <property type="entry name" value="DUF659"/>
    <property type="match status" value="1"/>
</dbReference>
<dbReference type="OrthoDB" id="6629375at2759"/>
<dbReference type="InterPro" id="IPR012337">
    <property type="entry name" value="RNaseH-like_sf"/>
</dbReference>
<evidence type="ECO:0000313" key="2">
    <source>
        <dbReference type="EMBL" id="CAH1103994.1"/>
    </source>
</evidence>
<accession>A0A9P0CKR8</accession>
<organism evidence="2 3">
    <name type="scientific">Psylliodes chrysocephalus</name>
    <dbReference type="NCBI Taxonomy" id="3402493"/>
    <lineage>
        <taxon>Eukaryota</taxon>
        <taxon>Metazoa</taxon>
        <taxon>Ecdysozoa</taxon>
        <taxon>Arthropoda</taxon>
        <taxon>Hexapoda</taxon>
        <taxon>Insecta</taxon>
        <taxon>Pterygota</taxon>
        <taxon>Neoptera</taxon>
        <taxon>Endopterygota</taxon>
        <taxon>Coleoptera</taxon>
        <taxon>Polyphaga</taxon>
        <taxon>Cucujiformia</taxon>
        <taxon>Chrysomeloidea</taxon>
        <taxon>Chrysomelidae</taxon>
        <taxon>Galerucinae</taxon>
        <taxon>Alticini</taxon>
        <taxon>Psylliodes</taxon>
    </lineage>
</organism>
<evidence type="ECO:0000259" key="1">
    <source>
        <dbReference type="Pfam" id="PF04937"/>
    </source>
</evidence>
<gene>
    <name evidence="2" type="ORF">PSYICH_LOCUS4764</name>
</gene>
<reference evidence="2" key="1">
    <citation type="submission" date="2022-01" db="EMBL/GenBank/DDBJ databases">
        <authorList>
            <person name="King R."/>
        </authorList>
    </citation>
    <scope>NUCLEOTIDE SEQUENCE</scope>
</reference>